<dbReference type="PANTHER" id="PTHR33294:SF3">
    <property type="entry name" value="AWPM-19-LIKE FAMILY PROTEIN"/>
    <property type="match status" value="1"/>
</dbReference>
<dbReference type="Pfam" id="PF05512">
    <property type="entry name" value="AWPM-19"/>
    <property type="match status" value="1"/>
</dbReference>
<name>A0A8J5FND7_ZINOF</name>
<reference evidence="2 3" key="1">
    <citation type="submission" date="2020-08" db="EMBL/GenBank/DDBJ databases">
        <title>Plant Genome Project.</title>
        <authorList>
            <person name="Zhang R.-G."/>
        </authorList>
    </citation>
    <scope>NUCLEOTIDE SEQUENCE [LARGE SCALE GENOMIC DNA]</scope>
    <source>
        <tissue evidence="2">Rhizome</tissue>
    </source>
</reference>
<keyword evidence="1" id="KW-1133">Transmembrane helix</keyword>
<dbReference type="PANTHER" id="PTHR33294">
    <property type="entry name" value="AWPM-19-LIKE FAMILY PROTEIN"/>
    <property type="match status" value="1"/>
</dbReference>
<keyword evidence="1" id="KW-0472">Membrane</keyword>
<organism evidence="2 3">
    <name type="scientific">Zingiber officinale</name>
    <name type="common">Ginger</name>
    <name type="synonym">Amomum zingiber</name>
    <dbReference type="NCBI Taxonomy" id="94328"/>
    <lineage>
        <taxon>Eukaryota</taxon>
        <taxon>Viridiplantae</taxon>
        <taxon>Streptophyta</taxon>
        <taxon>Embryophyta</taxon>
        <taxon>Tracheophyta</taxon>
        <taxon>Spermatophyta</taxon>
        <taxon>Magnoliopsida</taxon>
        <taxon>Liliopsida</taxon>
        <taxon>Zingiberales</taxon>
        <taxon>Zingiberaceae</taxon>
        <taxon>Zingiber</taxon>
    </lineage>
</organism>
<keyword evidence="3" id="KW-1185">Reference proteome</keyword>
<evidence type="ECO:0008006" key="4">
    <source>
        <dbReference type="Google" id="ProtNLM"/>
    </source>
</evidence>
<feature type="transmembrane region" description="Helical" evidence="1">
    <location>
        <begin position="32"/>
        <end position="54"/>
    </location>
</feature>
<evidence type="ECO:0000256" key="1">
    <source>
        <dbReference type="SAM" id="Phobius"/>
    </source>
</evidence>
<dbReference type="EMBL" id="JACMSC010000015">
    <property type="protein sequence ID" value="KAG6487567.1"/>
    <property type="molecule type" value="Genomic_DNA"/>
</dbReference>
<keyword evidence="1" id="KW-0812">Transmembrane</keyword>
<dbReference type="Proteomes" id="UP000734854">
    <property type="component" value="Unassembled WGS sequence"/>
</dbReference>
<proteinExistence type="predicted"/>
<gene>
    <name evidence="2" type="ORF">ZIOFF_056155</name>
</gene>
<comment type="caution">
    <text evidence="2">The sequence shown here is derived from an EMBL/GenBank/DDBJ whole genome shotgun (WGS) entry which is preliminary data.</text>
</comment>
<feature type="transmembrane region" description="Helical" evidence="1">
    <location>
        <begin position="75"/>
        <end position="97"/>
    </location>
</feature>
<dbReference type="InterPro" id="IPR008390">
    <property type="entry name" value="AWPM-19"/>
</dbReference>
<dbReference type="AlphaFoldDB" id="A0A8J5FND7"/>
<feature type="transmembrane region" description="Helical" evidence="1">
    <location>
        <begin position="117"/>
        <end position="137"/>
    </location>
</feature>
<sequence length="182" mass="19071">MKISISTNLLLGYSIRFPSSIFLMASQSLPSFLLFINLLMYVVVAVIAGWALNYGINETPQASSDLSIPARLFPIYYPIGNLATGFFVIFALIAGIVGVASSLAGLQDVSSGKPAGLFSAAASSVIAWSLTLLAMGLACKEISIGWRCASLRTLETFTIILSGTQLLCTGAIHAGAASSSHF</sequence>
<protein>
    <recommendedName>
        <fullName evidence="4">AWPM-19-like family protein</fullName>
    </recommendedName>
</protein>
<accession>A0A8J5FND7</accession>
<evidence type="ECO:0000313" key="3">
    <source>
        <dbReference type="Proteomes" id="UP000734854"/>
    </source>
</evidence>
<evidence type="ECO:0000313" key="2">
    <source>
        <dbReference type="EMBL" id="KAG6487567.1"/>
    </source>
</evidence>